<dbReference type="Proteomes" id="UP000020773">
    <property type="component" value="Unassembled WGS sequence"/>
</dbReference>
<organism evidence="1 2">
    <name type="scientific">Bacteroides fragilis str. 3998T(B)3</name>
    <dbReference type="NCBI Taxonomy" id="1339316"/>
    <lineage>
        <taxon>Bacteria</taxon>
        <taxon>Pseudomonadati</taxon>
        <taxon>Bacteroidota</taxon>
        <taxon>Bacteroidia</taxon>
        <taxon>Bacteroidales</taxon>
        <taxon>Bacteroidaceae</taxon>
        <taxon>Bacteroides</taxon>
    </lineage>
</organism>
<accession>A0A015X8D0</accession>
<proteinExistence type="predicted"/>
<protein>
    <submittedName>
        <fullName evidence="1">Uncharacterized protein</fullName>
    </submittedName>
</protein>
<reference evidence="1 2" key="1">
    <citation type="submission" date="2014-02" db="EMBL/GenBank/DDBJ databases">
        <authorList>
            <person name="Sears C."/>
            <person name="Carroll K."/>
            <person name="Sack B.R."/>
            <person name="Qadri F."/>
            <person name="Myers L.L."/>
            <person name="Chung G.-T."/>
            <person name="Escheverria P."/>
            <person name="Fraser C.M."/>
            <person name="Sadzewicz L."/>
            <person name="Shefchek K.A."/>
            <person name="Tallon L."/>
            <person name="Das S.P."/>
            <person name="Daugherty S."/>
            <person name="Mongodin E.F."/>
        </authorList>
    </citation>
    <scope>NUCLEOTIDE SEQUENCE [LARGE SCALE GENOMIC DNA]</scope>
    <source>
        <strain evidence="2">3998T(B)3</strain>
    </source>
</reference>
<evidence type="ECO:0000313" key="1">
    <source>
        <dbReference type="EMBL" id="EXY88915.1"/>
    </source>
</evidence>
<sequence length="56" mass="6417">MKVCRAKARTDFFLCPYLSPLLKTNSSGRQQTVSPYRNRKKLISQQQDINILTTAS</sequence>
<gene>
    <name evidence="1" type="ORF">M125_4398</name>
</gene>
<dbReference type="EMBL" id="JGDB01000262">
    <property type="protein sequence ID" value="EXY88915.1"/>
    <property type="molecule type" value="Genomic_DNA"/>
</dbReference>
<evidence type="ECO:0000313" key="2">
    <source>
        <dbReference type="Proteomes" id="UP000020773"/>
    </source>
</evidence>
<name>A0A015X8D0_BACFG</name>
<dbReference type="AlphaFoldDB" id="A0A015X8D0"/>
<comment type="caution">
    <text evidence="1">The sequence shown here is derived from an EMBL/GenBank/DDBJ whole genome shotgun (WGS) entry which is preliminary data.</text>
</comment>